<evidence type="ECO:0000313" key="3">
    <source>
        <dbReference type="EMBL" id="KAH0573213.1"/>
    </source>
</evidence>
<feature type="chain" id="PRO_5040049249" evidence="1">
    <location>
        <begin position="23"/>
        <end position="108"/>
    </location>
</feature>
<organism evidence="2 4">
    <name type="scientific">Spironucleus salmonicida</name>
    <dbReference type="NCBI Taxonomy" id="348837"/>
    <lineage>
        <taxon>Eukaryota</taxon>
        <taxon>Metamonada</taxon>
        <taxon>Diplomonadida</taxon>
        <taxon>Hexamitidae</taxon>
        <taxon>Hexamitinae</taxon>
        <taxon>Spironucleus</taxon>
    </lineage>
</organism>
<reference evidence="2" key="1">
    <citation type="journal article" date="2014" name="PLoS Genet.">
        <title>The Genome of Spironucleus salmonicida Highlights a Fish Pathogen Adapted to Fluctuating Environments.</title>
        <authorList>
            <person name="Xu F."/>
            <person name="Jerlstrom-Hultqvist J."/>
            <person name="Einarsson E."/>
            <person name="Astvaldsson A."/>
            <person name="Svard S.G."/>
            <person name="Andersson J.O."/>
        </authorList>
    </citation>
    <scope>NUCLEOTIDE SEQUENCE</scope>
    <source>
        <strain evidence="2">ATCC 50377</strain>
    </source>
</reference>
<feature type="signal peptide" evidence="1">
    <location>
        <begin position="1"/>
        <end position="22"/>
    </location>
</feature>
<keyword evidence="4" id="KW-1185">Reference proteome</keyword>
<evidence type="ECO:0000313" key="2">
    <source>
        <dbReference type="EMBL" id="KAH0573205.1"/>
    </source>
</evidence>
<dbReference type="Proteomes" id="UP000018208">
    <property type="component" value="Unassembled WGS sequence"/>
</dbReference>
<dbReference type="GeneID" id="94299348"/>
<proteinExistence type="predicted"/>
<accession>A0A9P8LRW0</accession>
<keyword evidence="1" id="KW-0732">Signal</keyword>
<reference evidence="2" key="2">
    <citation type="submission" date="2020-12" db="EMBL/GenBank/DDBJ databases">
        <title>New Spironucleus salmonicida genome in near-complete chromosomes.</title>
        <authorList>
            <person name="Xu F."/>
            <person name="Kurt Z."/>
            <person name="Jimenez-Gonzalez A."/>
            <person name="Astvaldsson A."/>
            <person name="Andersson J.O."/>
            <person name="Svard S.G."/>
        </authorList>
    </citation>
    <scope>NUCLEOTIDE SEQUENCE</scope>
    <source>
        <strain evidence="2">ATCC 50377</strain>
    </source>
</reference>
<evidence type="ECO:0000313" key="4">
    <source>
        <dbReference type="Proteomes" id="UP000018208"/>
    </source>
</evidence>
<dbReference type="AlphaFoldDB" id="A0A9P8LRW0"/>
<dbReference type="EMBL" id="AUWU02000005">
    <property type="protein sequence ID" value="KAH0573213.1"/>
    <property type="molecule type" value="Genomic_DNA"/>
</dbReference>
<gene>
    <name evidence="2" type="ORF">SS50377_25325</name>
    <name evidence="3" type="ORF">SS50377_25333</name>
</gene>
<name>A0A9P8LRW0_9EUKA</name>
<dbReference type="RefSeq" id="XP_067763978.1">
    <property type="nucleotide sequence ID" value="XM_067909157.1"/>
</dbReference>
<sequence length="108" mass="11824">MVTISVWHLVWALAGRPGLTLWWQRAAPARKVAASWQRSRVLHSVGRWQMEIVDECRAAYDIGGRHELRSQASKDAGCHEISAGAVVGITQSYFASSVIPGNPCAVPK</sequence>
<dbReference type="EMBL" id="AUWU02000005">
    <property type="protein sequence ID" value="KAH0573205.1"/>
    <property type="molecule type" value="Genomic_DNA"/>
</dbReference>
<dbReference type="KEGG" id="ssao:94299348"/>
<comment type="caution">
    <text evidence="2">The sequence shown here is derived from an EMBL/GenBank/DDBJ whole genome shotgun (WGS) entry which is preliminary data.</text>
</comment>
<evidence type="ECO:0000256" key="1">
    <source>
        <dbReference type="SAM" id="SignalP"/>
    </source>
</evidence>
<protein>
    <submittedName>
        <fullName evidence="2">Uncharacterized protein</fullName>
    </submittedName>
</protein>